<comment type="caution">
    <text evidence="1">The sequence shown here is derived from an EMBL/GenBank/DDBJ whole genome shotgun (WGS) entry which is preliminary data.</text>
</comment>
<sequence length="75" mass="8167">NDNVTFGNSVIMEKFPTMTLDKLEEDLTRYATGDHAGVSTASCGDWTNIDSGSSKPIISFSPIATNVHYTTPNKR</sequence>
<evidence type="ECO:0000313" key="1">
    <source>
        <dbReference type="EMBL" id="CAF4228999.1"/>
    </source>
</evidence>
<protein>
    <submittedName>
        <fullName evidence="1">Uncharacterized protein</fullName>
    </submittedName>
</protein>
<dbReference type="AlphaFoldDB" id="A0A820CVA8"/>
<organism evidence="1 2">
    <name type="scientific">Adineta steineri</name>
    <dbReference type="NCBI Taxonomy" id="433720"/>
    <lineage>
        <taxon>Eukaryota</taxon>
        <taxon>Metazoa</taxon>
        <taxon>Spiralia</taxon>
        <taxon>Gnathifera</taxon>
        <taxon>Rotifera</taxon>
        <taxon>Eurotatoria</taxon>
        <taxon>Bdelloidea</taxon>
        <taxon>Adinetida</taxon>
        <taxon>Adinetidae</taxon>
        <taxon>Adineta</taxon>
    </lineage>
</organism>
<dbReference type="Proteomes" id="UP000663881">
    <property type="component" value="Unassembled WGS sequence"/>
</dbReference>
<dbReference type="EMBL" id="CAJOAY010010922">
    <property type="protein sequence ID" value="CAF4228999.1"/>
    <property type="molecule type" value="Genomic_DNA"/>
</dbReference>
<gene>
    <name evidence="1" type="ORF">OKA104_LOCUS42453</name>
</gene>
<evidence type="ECO:0000313" key="2">
    <source>
        <dbReference type="Proteomes" id="UP000663881"/>
    </source>
</evidence>
<proteinExistence type="predicted"/>
<reference evidence="1" key="1">
    <citation type="submission" date="2021-02" db="EMBL/GenBank/DDBJ databases">
        <authorList>
            <person name="Nowell W R."/>
        </authorList>
    </citation>
    <scope>NUCLEOTIDE SEQUENCE</scope>
</reference>
<name>A0A820CVA8_9BILA</name>
<accession>A0A820CVA8</accession>
<feature type="non-terminal residue" evidence="1">
    <location>
        <position position="1"/>
    </location>
</feature>